<dbReference type="InParanoid" id="A0A0Q3U1N2"/>
<sequence length="16" mass="1960">MMESKKVTKRRHRGDT</sequence>
<evidence type="ECO:0000313" key="1">
    <source>
        <dbReference type="EnsemblPlants" id="KQL28813"/>
    </source>
</evidence>
<evidence type="ECO:0000313" key="2">
    <source>
        <dbReference type="Proteomes" id="UP000004995"/>
    </source>
</evidence>
<name>A0A0Q3U1N2_SETIT</name>
<reference evidence="2" key="1">
    <citation type="journal article" date="2012" name="Nat. Biotechnol.">
        <title>Reference genome sequence of the model plant Setaria.</title>
        <authorList>
            <person name="Bennetzen J.L."/>
            <person name="Schmutz J."/>
            <person name="Wang H."/>
            <person name="Percifield R."/>
            <person name="Hawkins J."/>
            <person name="Pontaroli A.C."/>
            <person name="Estep M."/>
            <person name="Feng L."/>
            <person name="Vaughn J.N."/>
            <person name="Grimwood J."/>
            <person name="Jenkins J."/>
            <person name="Barry K."/>
            <person name="Lindquist E."/>
            <person name="Hellsten U."/>
            <person name="Deshpande S."/>
            <person name="Wang X."/>
            <person name="Wu X."/>
            <person name="Mitros T."/>
            <person name="Triplett J."/>
            <person name="Yang X."/>
            <person name="Ye C.Y."/>
            <person name="Mauro-Herrera M."/>
            <person name="Wang L."/>
            <person name="Li P."/>
            <person name="Sharma M."/>
            <person name="Sharma R."/>
            <person name="Ronald P.C."/>
            <person name="Panaud O."/>
            <person name="Kellogg E.A."/>
            <person name="Brutnell T.P."/>
            <person name="Doust A.N."/>
            <person name="Tuskan G.A."/>
            <person name="Rokhsar D."/>
            <person name="Devos K.M."/>
        </authorList>
    </citation>
    <scope>NUCLEOTIDE SEQUENCE [LARGE SCALE GENOMIC DNA]</scope>
    <source>
        <strain evidence="2">cv. Yugu1</strain>
    </source>
</reference>
<dbReference type="AlphaFoldDB" id="A0A0Q3U1N2"/>
<reference evidence="1" key="2">
    <citation type="submission" date="2018-08" db="UniProtKB">
        <authorList>
            <consortium name="EnsemblPlants"/>
        </authorList>
    </citation>
    <scope>IDENTIFICATION</scope>
    <source>
        <strain evidence="1">Yugu1</strain>
    </source>
</reference>
<dbReference type="Gramene" id="KQL28813">
    <property type="protein sequence ID" value="KQL28813"/>
    <property type="gene ID" value="SETIT_019146mg"/>
</dbReference>
<accession>A0A0Q3U1N2</accession>
<dbReference type="Proteomes" id="UP000004995">
    <property type="component" value="Unassembled WGS sequence"/>
</dbReference>
<dbReference type="eggNOG" id="ENOG502R67G">
    <property type="taxonomic scope" value="Eukaryota"/>
</dbReference>
<dbReference type="EMBL" id="AGNK02000129">
    <property type="status" value="NOT_ANNOTATED_CDS"/>
    <property type="molecule type" value="Genomic_DNA"/>
</dbReference>
<proteinExistence type="predicted"/>
<protein>
    <submittedName>
        <fullName evidence="1">Uncharacterized protein</fullName>
    </submittedName>
</protein>
<organism evidence="1 2">
    <name type="scientific">Setaria italica</name>
    <name type="common">Foxtail millet</name>
    <name type="synonym">Panicum italicum</name>
    <dbReference type="NCBI Taxonomy" id="4555"/>
    <lineage>
        <taxon>Eukaryota</taxon>
        <taxon>Viridiplantae</taxon>
        <taxon>Streptophyta</taxon>
        <taxon>Embryophyta</taxon>
        <taxon>Tracheophyta</taxon>
        <taxon>Spermatophyta</taxon>
        <taxon>Magnoliopsida</taxon>
        <taxon>Liliopsida</taxon>
        <taxon>Poales</taxon>
        <taxon>Poaceae</taxon>
        <taxon>PACMAD clade</taxon>
        <taxon>Panicoideae</taxon>
        <taxon>Panicodae</taxon>
        <taxon>Paniceae</taxon>
        <taxon>Cenchrinae</taxon>
        <taxon>Setaria</taxon>
    </lineage>
</organism>
<dbReference type="EnsemblPlants" id="KQL28813">
    <property type="protein sequence ID" value="KQL28813"/>
    <property type="gene ID" value="SETIT_019146mg"/>
</dbReference>
<keyword evidence="2" id="KW-1185">Reference proteome</keyword>